<dbReference type="GO" id="GO:0015205">
    <property type="term" value="F:nucleobase transmembrane transporter activity"/>
    <property type="evidence" value="ECO:0000318"/>
    <property type="project" value="GO_Central"/>
</dbReference>
<proteinExistence type="inferred from homology"/>
<dbReference type="SMR" id="A0A3B6SFT3"/>
<dbReference type="Gramene" id="TraesMAC7B03G04141870.1">
    <property type="protein sequence ID" value="TraesMAC7B03G04141870.1.CDS1"/>
    <property type="gene ID" value="TraesMAC7B03G04141870"/>
</dbReference>
<keyword evidence="5 6" id="KW-0472">Membrane</keyword>
<dbReference type="PANTHER" id="PTHR30618">
    <property type="entry name" value="NCS1 FAMILY PURINE/PYRIMIDINE TRANSPORTER"/>
    <property type="match status" value="1"/>
</dbReference>
<keyword evidence="4 6" id="KW-1133">Transmembrane helix</keyword>
<feature type="transmembrane region" description="Helical" evidence="6">
    <location>
        <begin position="442"/>
        <end position="463"/>
    </location>
</feature>
<gene>
    <name evidence="7" type="primary">LOC123160157</name>
</gene>
<dbReference type="Gramene" id="TraesCLE_scaffold_130012_01G000100.1">
    <property type="protein sequence ID" value="TraesCLE_scaffold_130012_01G000100.1"/>
    <property type="gene ID" value="TraesCLE_scaffold_130012_01G000100"/>
</dbReference>
<dbReference type="Gramene" id="TraesCAD_scaffold_013678_01G000100.1">
    <property type="protein sequence ID" value="TraesCAD_scaffold_013678_01G000100.1"/>
    <property type="gene ID" value="TraesCAD_scaffold_013678_01G000100"/>
</dbReference>
<dbReference type="AlphaFoldDB" id="A0A3B6SFT3"/>
<evidence type="ECO:0000256" key="2">
    <source>
        <dbReference type="ARBA" id="ARBA00008974"/>
    </source>
</evidence>
<dbReference type="EnsemblPlants" id="TraesCS7B02G209600.1">
    <property type="protein sequence ID" value="TraesCS7B02G209600.1.cds1"/>
    <property type="gene ID" value="TraesCS7B02G209600"/>
</dbReference>
<name>A0A3B6SFT3_WHEAT</name>
<accession>A0A3B6SFT3</accession>
<feature type="transmembrane region" description="Helical" evidence="6">
    <location>
        <begin position="475"/>
        <end position="493"/>
    </location>
</feature>
<dbReference type="GO" id="GO:0015851">
    <property type="term" value="P:nucleobase transport"/>
    <property type="evidence" value="ECO:0000318"/>
    <property type="project" value="GO_Central"/>
</dbReference>
<organism evidence="7">
    <name type="scientific">Triticum aestivum</name>
    <name type="common">Wheat</name>
    <dbReference type="NCBI Taxonomy" id="4565"/>
    <lineage>
        <taxon>Eukaryota</taxon>
        <taxon>Viridiplantae</taxon>
        <taxon>Streptophyta</taxon>
        <taxon>Embryophyta</taxon>
        <taxon>Tracheophyta</taxon>
        <taxon>Spermatophyta</taxon>
        <taxon>Magnoliopsida</taxon>
        <taxon>Liliopsida</taxon>
        <taxon>Poales</taxon>
        <taxon>Poaceae</taxon>
        <taxon>BOP clade</taxon>
        <taxon>Pooideae</taxon>
        <taxon>Triticodae</taxon>
        <taxon>Triticeae</taxon>
        <taxon>Triticinae</taxon>
        <taxon>Triticum</taxon>
    </lineage>
</organism>
<dbReference type="Proteomes" id="UP000019116">
    <property type="component" value="Chromosome 7B"/>
</dbReference>
<evidence type="ECO:0000256" key="6">
    <source>
        <dbReference type="SAM" id="Phobius"/>
    </source>
</evidence>
<dbReference type="Gramene" id="TraesJAG7B03G04129700.1">
    <property type="protein sequence ID" value="TraesJAG7B03G04129700.1.CDS1"/>
    <property type="gene ID" value="TraesJAG7B03G04129700"/>
</dbReference>
<dbReference type="Gramene" id="TraesLAC7B03G04094280.1">
    <property type="protein sequence ID" value="TraesLAC7B03G04094280.1.CDS1"/>
    <property type="gene ID" value="TraesLAC7B03G04094280"/>
</dbReference>
<dbReference type="STRING" id="4565.A0A3B6SFT3"/>
<dbReference type="Gene3D" id="1.10.4160.10">
    <property type="entry name" value="Hydantoin permease"/>
    <property type="match status" value="1"/>
</dbReference>
<dbReference type="Gramene" id="TraesSTA7B03G04142890.1">
    <property type="protein sequence ID" value="TraesSTA7B03G04142890.1.CDS1"/>
    <property type="gene ID" value="TraesSTA7B03G04142890"/>
</dbReference>
<feature type="transmembrane region" description="Helical" evidence="6">
    <location>
        <begin position="202"/>
        <end position="223"/>
    </location>
</feature>
<dbReference type="GO" id="GO:0005886">
    <property type="term" value="C:plasma membrane"/>
    <property type="evidence" value="ECO:0000318"/>
    <property type="project" value="GO_Central"/>
</dbReference>
<dbReference type="Gramene" id="TraesSYM7B03G04195800.1">
    <property type="protein sequence ID" value="TraesSYM7B03G04195800.1.CDS1"/>
    <property type="gene ID" value="TraesSYM7B03G04195800"/>
</dbReference>
<comment type="subcellular location">
    <subcellularLocation>
        <location evidence="1">Membrane</location>
        <topology evidence="1">Multi-pass membrane protein</topology>
    </subcellularLocation>
</comment>
<dbReference type="FunFam" id="1.10.4160.10:FF:000001">
    <property type="entry name" value="Uracil permease, putative"/>
    <property type="match status" value="1"/>
</dbReference>
<dbReference type="Gramene" id="TraesJUL7B03G04185770.1">
    <property type="protein sequence ID" value="TraesJUL7B03G04185770.1.CDS1"/>
    <property type="gene ID" value="TraesJUL7B03G04185770"/>
</dbReference>
<evidence type="ECO:0000256" key="1">
    <source>
        <dbReference type="ARBA" id="ARBA00004141"/>
    </source>
</evidence>
<dbReference type="Gramene" id="TraesLDM7B03G04150460.1">
    <property type="protein sequence ID" value="TraesLDM7B03G04150460.1.CDS1"/>
    <property type="gene ID" value="TraesLDM7B03G04150460"/>
</dbReference>
<dbReference type="InterPro" id="IPR045225">
    <property type="entry name" value="Uracil/uridine/allantoin_perm"/>
</dbReference>
<feature type="transmembrane region" description="Helical" evidence="6">
    <location>
        <begin position="399"/>
        <end position="422"/>
    </location>
</feature>
<feature type="transmembrane region" description="Helical" evidence="6">
    <location>
        <begin position="243"/>
        <end position="268"/>
    </location>
</feature>
<dbReference type="Gramene" id="TraesPARA_EIv1.0_2424390.1">
    <property type="protein sequence ID" value="TraesPARA_EIv1.0_2424390.1.CDS1"/>
    <property type="gene ID" value="TraesPARA_EIv1.0_2424390"/>
</dbReference>
<feature type="transmembrane region" description="Helical" evidence="6">
    <location>
        <begin position="319"/>
        <end position="337"/>
    </location>
</feature>
<dbReference type="Gramene" id="TraesROB_scaffold_001183_01G000400.1">
    <property type="protein sequence ID" value="TraesROB_scaffold_001183_01G000400.1"/>
    <property type="gene ID" value="TraesROB_scaffold_001183_01G000400"/>
</dbReference>
<dbReference type="CDD" id="cd11485">
    <property type="entry name" value="SLC-NCS1sbd_YbbW-like"/>
    <property type="match status" value="1"/>
</dbReference>
<dbReference type="Gramene" id="TraesWEE_scaffold_004430_01G000200.1">
    <property type="protein sequence ID" value="TraesWEE_scaffold_004430_01G000200.1"/>
    <property type="gene ID" value="TraesWEE_scaffold_004430_01G000200"/>
</dbReference>
<keyword evidence="8" id="KW-1185">Reference proteome</keyword>
<protein>
    <submittedName>
        <fullName evidence="7">Uncharacterized protein</fullName>
    </submittedName>
</protein>
<feature type="transmembrane region" description="Helical" evidence="6">
    <location>
        <begin position="505"/>
        <end position="525"/>
    </location>
</feature>
<feature type="transmembrane region" description="Helical" evidence="6">
    <location>
        <begin position="595"/>
        <end position="612"/>
    </location>
</feature>
<evidence type="ECO:0000256" key="4">
    <source>
        <dbReference type="ARBA" id="ARBA00022989"/>
    </source>
</evidence>
<comment type="similarity">
    <text evidence="2">Belongs to the purine-cytosine permease (2.A.39) family.</text>
</comment>
<evidence type="ECO:0000313" key="8">
    <source>
        <dbReference type="Proteomes" id="UP000019116"/>
    </source>
</evidence>
<keyword evidence="3 6" id="KW-0812">Transmembrane</keyword>
<feature type="transmembrane region" description="Helical" evidence="6">
    <location>
        <begin position="555"/>
        <end position="575"/>
    </location>
</feature>
<evidence type="ECO:0000313" key="7">
    <source>
        <dbReference type="EnsemblPlants" id="TraesCS7B02G209600.1.cds1"/>
    </source>
</evidence>
<dbReference type="Pfam" id="PF02133">
    <property type="entry name" value="Transp_cyt_pur"/>
    <property type="match status" value="1"/>
</dbReference>
<feature type="transmembrane region" description="Helical" evidence="6">
    <location>
        <begin position="288"/>
        <end position="307"/>
    </location>
</feature>
<evidence type="ECO:0000256" key="3">
    <source>
        <dbReference type="ARBA" id="ARBA00022692"/>
    </source>
</evidence>
<dbReference type="Gramene" id="TraesRN7B0100592300.1">
    <property type="protein sequence ID" value="TraesRN7B0100592300.1"/>
    <property type="gene ID" value="TraesRN7B0100592300"/>
</dbReference>
<sequence>MARRYCNQQCNQPGFGSSDAGPAARNTCPSPYHLPPFANTRVQQHFAPHPPLVPSPAPFFSACAVRPLPPRHDTMAAVSMALSRALAARHSAHHLQLHHLLAVSTSPPRLPLLPRGPPAGIAPLHLTRGGGTARRIMPVCPRLGSGGSDDLAPTPKSERTMTGFDLASLWVGLVVGVPAYYLAGSLVDLGMSAIQGVATVTLANLIVLATLVLTAAPAVTHGLPFPVLARAAFGVHGAHVPAVVRAVIGCGWFGIESWIGGRAIFLLLPAWLKTHAPLLKPVPGLGASPLEIACLLVFSAAQLVVIMRGMDGIRKLEKYAAPVLVALTSALLAWAYVSAGGFGPILSLPPRLVGGDFWQLFFPALTANISFWSTVSINIPDFARYARSQTDQVLGQIGLPLFMGMFTFAGLAITSSTEAIFGQVISDPIELLSRIGGPATRVLAIFGITLAIITTNIAANVVAPANTLVALAPQTFTFAKGALATALLGIALQPWRLLGSSESFVFTWLLGNAALMGPIGGVVLADHYIVRRTALDVDALYSEEADSAYYFQGGFNVAAMVAMAAGFAAVMPGFLHKVGVLPTMSKALVVAYDNAWFVSFFIAGAVYSLLRLRRGVEVKRQYSRATSYSY</sequence>
<dbReference type="Gramene" id="TraesNOR7B03G04193070.1">
    <property type="protein sequence ID" value="TraesNOR7B03G04193070.1.CDS1"/>
    <property type="gene ID" value="TraesNOR7B03G04193070"/>
</dbReference>
<dbReference type="OrthoDB" id="2018619at2759"/>
<feature type="transmembrane region" description="Helical" evidence="6">
    <location>
        <begin position="357"/>
        <end position="379"/>
    </location>
</feature>
<dbReference type="Gramene" id="TraesCS7B02G209600.1">
    <property type="protein sequence ID" value="TraesCS7B02G209600.1.cds1"/>
    <property type="gene ID" value="TraesCS7B02G209600"/>
</dbReference>
<dbReference type="InterPro" id="IPR001248">
    <property type="entry name" value="Pur-cyt_permease"/>
</dbReference>
<dbReference type="PANTHER" id="PTHR30618:SF14">
    <property type="match status" value="1"/>
</dbReference>
<reference evidence="7" key="2">
    <citation type="submission" date="2018-10" db="UniProtKB">
        <authorList>
            <consortium name="EnsemblPlants"/>
        </authorList>
    </citation>
    <scope>IDENTIFICATION</scope>
</reference>
<reference evidence="7" key="1">
    <citation type="submission" date="2018-08" db="EMBL/GenBank/DDBJ databases">
        <authorList>
            <person name="Rossello M."/>
        </authorList>
    </citation>
    <scope>NUCLEOTIDE SEQUENCE [LARGE SCALE GENOMIC DNA]</scope>
    <source>
        <strain evidence="7">cv. Chinese Spring</strain>
    </source>
</reference>
<evidence type="ECO:0000256" key="5">
    <source>
        <dbReference type="ARBA" id="ARBA00023136"/>
    </source>
</evidence>
<dbReference type="Gramene" id="TraesCS7B03G0592000.1">
    <property type="protein sequence ID" value="TraesCS7B03G0592000.1.CDS1"/>
    <property type="gene ID" value="TraesCS7B03G0592000"/>
</dbReference>
<feature type="transmembrane region" description="Helical" evidence="6">
    <location>
        <begin position="163"/>
        <end position="182"/>
    </location>
</feature>
<dbReference type="OMA" id="GWNWRAV"/>